<evidence type="ECO:0000256" key="3">
    <source>
        <dbReference type="ARBA" id="ARBA00022475"/>
    </source>
</evidence>
<comment type="caution">
    <text evidence="9">The sequence shown here is derived from an EMBL/GenBank/DDBJ whole genome shotgun (WGS) entry which is preliminary data.</text>
</comment>
<comment type="subcellular location">
    <subcellularLocation>
        <location evidence="1 7">Cell membrane</location>
        <topology evidence="1 7">Multi-pass membrane protein</topology>
    </subcellularLocation>
</comment>
<sequence>MRFDRDRSRQLAGMIARRLAVGLFVLAAVSCLIFLAVSLLPGDFATEVLGRDATKETISALRLEMGLDRPLPVRFLAWIGGILHGDLGRSLASHRQISEMIGPRLYNTFFLAGFAAAIAVPLAVVLGLVSVLFRDSWIDRALNLATLSTISFPEFFIAYVLIVVFAVKLHWLPSLSHVSWGDPLPERLLKTLMPALVLALAVLGHMMRMTRAAVAALMDQPYIEMAVLKGASRWQVITRHALVNAWPPVMTVILFNLAYLVVGVVVVEMIFVYPGLGQLMVDAVVVRDVPVIQACSLVFAASYILLNLLADLFAMITNPRLLRLR</sequence>
<dbReference type="InterPro" id="IPR045621">
    <property type="entry name" value="BPD_transp_1_N"/>
</dbReference>
<dbReference type="EMBL" id="JAUSVK010000001">
    <property type="protein sequence ID" value="MDQ0396205.1"/>
    <property type="molecule type" value="Genomic_DNA"/>
</dbReference>
<dbReference type="RefSeq" id="WP_307436129.1">
    <property type="nucleotide sequence ID" value="NZ_JAUSVK010000001.1"/>
</dbReference>
<gene>
    <name evidence="9" type="ORF">J3R73_005997</name>
</gene>
<feature type="domain" description="ABC transmembrane type-1" evidence="8">
    <location>
        <begin position="105"/>
        <end position="310"/>
    </location>
</feature>
<dbReference type="CDD" id="cd06261">
    <property type="entry name" value="TM_PBP2"/>
    <property type="match status" value="1"/>
</dbReference>
<dbReference type="Pfam" id="PF19300">
    <property type="entry name" value="BPD_transp_1_N"/>
    <property type="match status" value="1"/>
</dbReference>
<keyword evidence="10" id="KW-1185">Reference proteome</keyword>
<protein>
    <submittedName>
        <fullName evidence="9">Peptide/nickel transport system permease protein</fullName>
    </submittedName>
</protein>
<evidence type="ECO:0000256" key="6">
    <source>
        <dbReference type="ARBA" id="ARBA00023136"/>
    </source>
</evidence>
<organism evidence="9 10">
    <name type="scientific">Labrys monachus</name>
    <dbReference type="NCBI Taxonomy" id="217067"/>
    <lineage>
        <taxon>Bacteria</taxon>
        <taxon>Pseudomonadati</taxon>
        <taxon>Pseudomonadota</taxon>
        <taxon>Alphaproteobacteria</taxon>
        <taxon>Hyphomicrobiales</taxon>
        <taxon>Xanthobacteraceae</taxon>
        <taxon>Labrys</taxon>
    </lineage>
</organism>
<proteinExistence type="inferred from homology"/>
<evidence type="ECO:0000313" key="10">
    <source>
        <dbReference type="Proteomes" id="UP001237448"/>
    </source>
</evidence>
<feature type="transmembrane region" description="Helical" evidence="7">
    <location>
        <begin position="21"/>
        <end position="40"/>
    </location>
</feature>
<feature type="transmembrane region" description="Helical" evidence="7">
    <location>
        <begin position="109"/>
        <end position="133"/>
    </location>
</feature>
<accession>A0ABU0FNL6</accession>
<keyword evidence="5 7" id="KW-1133">Transmembrane helix</keyword>
<keyword evidence="2 7" id="KW-0813">Transport</keyword>
<evidence type="ECO:0000256" key="2">
    <source>
        <dbReference type="ARBA" id="ARBA00022448"/>
    </source>
</evidence>
<dbReference type="PANTHER" id="PTHR43163:SF3">
    <property type="entry name" value="PEPTIDE ABC TRANSPORTER PERMEASE PROTEIN"/>
    <property type="match status" value="1"/>
</dbReference>
<feature type="transmembrane region" description="Helical" evidence="7">
    <location>
        <begin position="291"/>
        <end position="316"/>
    </location>
</feature>
<dbReference type="Pfam" id="PF00528">
    <property type="entry name" value="BPD_transp_1"/>
    <property type="match status" value="1"/>
</dbReference>
<evidence type="ECO:0000256" key="1">
    <source>
        <dbReference type="ARBA" id="ARBA00004651"/>
    </source>
</evidence>
<dbReference type="Gene3D" id="1.10.3720.10">
    <property type="entry name" value="MetI-like"/>
    <property type="match status" value="1"/>
</dbReference>
<reference evidence="9 10" key="1">
    <citation type="submission" date="2023-07" db="EMBL/GenBank/DDBJ databases">
        <title>Genomic Encyclopedia of Type Strains, Phase IV (KMG-IV): sequencing the most valuable type-strain genomes for metagenomic binning, comparative biology and taxonomic classification.</title>
        <authorList>
            <person name="Goeker M."/>
        </authorList>
    </citation>
    <scope>NUCLEOTIDE SEQUENCE [LARGE SCALE GENOMIC DNA]</scope>
    <source>
        <strain evidence="9 10">DSM 5896</strain>
    </source>
</reference>
<evidence type="ECO:0000259" key="8">
    <source>
        <dbReference type="PROSITE" id="PS50928"/>
    </source>
</evidence>
<keyword evidence="3" id="KW-1003">Cell membrane</keyword>
<dbReference type="SUPFAM" id="SSF161098">
    <property type="entry name" value="MetI-like"/>
    <property type="match status" value="1"/>
</dbReference>
<name>A0ABU0FNL6_9HYPH</name>
<keyword evidence="6 7" id="KW-0472">Membrane</keyword>
<dbReference type="InterPro" id="IPR035906">
    <property type="entry name" value="MetI-like_sf"/>
</dbReference>
<feature type="transmembrane region" description="Helical" evidence="7">
    <location>
        <begin position="145"/>
        <end position="167"/>
    </location>
</feature>
<dbReference type="InterPro" id="IPR000515">
    <property type="entry name" value="MetI-like"/>
</dbReference>
<evidence type="ECO:0000256" key="5">
    <source>
        <dbReference type="ARBA" id="ARBA00022989"/>
    </source>
</evidence>
<evidence type="ECO:0000256" key="4">
    <source>
        <dbReference type="ARBA" id="ARBA00022692"/>
    </source>
</evidence>
<dbReference type="Proteomes" id="UP001237448">
    <property type="component" value="Unassembled WGS sequence"/>
</dbReference>
<dbReference type="PANTHER" id="PTHR43163">
    <property type="entry name" value="DIPEPTIDE TRANSPORT SYSTEM PERMEASE PROTEIN DPPB-RELATED"/>
    <property type="match status" value="1"/>
</dbReference>
<dbReference type="PROSITE" id="PS51257">
    <property type="entry name" value="PROKAR_LIPOPROTEIN"/>
    <property type="match status" value="1"/>
</dbReference>
<feature type="transmembrane region" description="Helical" evidence="7">
    <location>
        <begin position="249"/>
        <end position="271"/>
    </location>
</feature>
<evidence type="ECO:0000313" key="9">
    <source>
        <dbReference type="EMBL" id="MDQ0396205.1"/>
    </source>
</evidence>
<evidence type="ECO:0000256" key="7">
    <source>
        <dbReference type="RuleBase" id="RU363032"/>
    </source>
</evidence>
<dbReference type="PROSITE" id="PS50928">
    <property type="entry name" value="ABC_TM1"/>
    <property type="match status" value="1"/>
</dbReference>
<comment type="similarity">
    <text evidence="7">Belongs to the binding-protein-dependent transport system permease family.</text>
</comment>
<feature type="transmembrane region" description="Helical" evidence="7">
    <location>
        <begin position="187"/>
        <end position="204"/>
    </location>
</feature>
<keyword evidence="4 7" id="KW-0812">Transmembrane</keyword>